<keyword evidence="1" id="KW-0479">Metal-binding</keyword>
<dbReference type="Pfam" id="PF00149">
    <property type="entry name" value="Metallophos"/>
    <property type="match status" value="1"/>
</dbReference>
<evidence type="ECO:0000256" key="2">
    <source>
        <dbReference type="ARBA" id="ARBA00022801"/>
    </source>
</evidence>
<dbReference type="InterPro" id="IPR004843">
    <property type="entry name" value="Calcineurin-like_PHP"/>
</dbReference>
<dbReference type="RefSeq" id="WP_013942924.1">
    <property type="nucleotide sequence ID" value="NC_015713.1"/>
</dbReference>
<reference evidence="6 7" key="2">
    <citation type="journal article" date="2011" name="Mol. Biol. Evol.">
        <title>Unity in variety--the pan-genome of the Chlamydiae.</title>
        <authorList>
            <person name="Collingro A."/>
            <person name="Tischler P."/>
            <person name="Weinmaier T."/>
            <person name="Penz T."/>
            <person name="Heinz E."/>
            <person name="Brunham R.C."/>
            <person name="Read T.D."/>
            <person name="Bavoil P.M."/>
            <person name="Sachse K."/>
            <person name="Kahane S."/>
            <person name="Friedman M.G."/>
            <person name="Rattei T."/>
            <person name="Myers G.S."/>
            <person name="Horn M."/>
        </authorList>
    </citation>
    <scope>NUCLEOTIDE SEQUENCE [LARGE SCALE GENOMIC DNA]</scope>
    <source>
        <strain evidence="7">ATCC VR-1471 / Z</strain>
    </source>
</reference>
<keyword evidence="2" id="KW-0378">Hydrolase</keyword>
<reference key="1">
    <citation type="journal article" date="2011" name="Mol. Biol. Evol.">
        <title>Unity in variety -- the pan-genome of the Chlamydiae.</title>
        <authorList>
            <person name="Collingro A."/>
            <person name="Tischler P."/>
            <person name="Weinmaier T."/>
            <person name="Penz T."/>
            <person name="Heinz E."/>
            <person name="Brunham R.C."/>
            <person name="Read T.D."/>
            <person name="Bavoil P.M."/>
            <person name="Sachse K."/>
            <person name="Kahane S."/>
            <person name="Friedman M.G."/>
            <person name="Rattei T."/>
            <person name="Myers G.S.A."/>
            <person name="Horn M."/>
        </authorList>
    </citation>
    <scope>NUCLEOTIDE SEQUENCE</scope>
    <source>
        <strain>Z</strain>
    </source>
</reference>
<evidence type="ECO:0000256" key="1">
    <source>
        <dbReference type="ARBA" id="ARBA00022723"/>
    </source>
</evidence>
<dbReference type="Gene3D" id="3.60.21.10">
    <property type="match status" value="1"/>
</dbReference>
<evidence type="ECO:0000313" key="6">
    <source>
        <dbReference type="EMBL" id="CCB88457.1"/>
    </source>
</evidence>
<dbReference type="EMBL" id="FR872582">
    <property type="protein sequence ID" value="CCB88457.1"/>
    <property type="molecule type" value="Genomic_DNA"/>
</dbReference>
<organism evidence="6 7">
    <name type="scientific">Simkania negevensis (strain ATCC VR-1471 / DSM 27360 / Z)</name>
    <dbReference type="NCBI Taxonomy" id="331113"/>
    <lineage>
        <taxon>Bacteria</taxon>
        <taxon>Pseudomonadati</taxon>
        <taxon>Chlamydiota</taxon>
        <taxon>Chlamydiia</taxon>
        <taxon>Parachlamydiales</taxon>
        <taxon>Simkaniaceae</taxon>
        <taxon>Simkania</taxon>
    </lineage>
</organism>
<dbReference type="PANTHER" id="PTHR42988:SF2">
    <property type="entry name" value="CYCLIC NUCLEOTIDE PHOSPHODIESTERASE CBUA0032-RELATED"/>
    <property type="match status" value="1"/>
</dbReference>
<dbReference type="InterPro" id="IPR029052">
    <property type="entry name" value="Metallo-depent_PP-like"/>
</dbReference>
<comment type="similarity">
    <text evidence="4">Belongs to the cyclic nucleotide phosphodiesterase class-III family.</text>
</comment>
<evidence type="ECO:0000256" key="3">
    <source>
        <dbReference type="ARBA" id="ARBA00023004"/>
    </source>
</evidence>
<evidence type="ECO:0000256" key="4">
    <source>
        <dbReference type="ARBA" id="ARBA00025742"/>
    </source>
</evidence>
<keyword evidence="3" id="KW-0408">Iron</keyword>
<proteinExistence type="inferred from homology"/>
<feature type="domain" description="Calcineurin-like phosphoesterase" evidence="5">
    <location>
        <begin position="1"/>
        <end position="227"/>
    </location>
</feature>
<accession>F8L4Q8</accession>
<dbReference type="GO" id="GO:0046872">
    <property type="term" value="F:metal ion binding"/>
    <property type="evidence" value="ECO:0007669"/>
    <property type="project" value="UniProtKB-KW"/>
</dbReference>
<evidence type="ECO:0000313" key="7">
    <source>
        <dbReference type="Proteomes" id="UP000000496"/>
    </source>
</evidence>
<name>F8L4Q8_SIMNZ</name>
<dbReference type="HOGENOM" id="CLU_052611_1_0_0"/>
<sequence>MRIAHISDLHFSKISKGITQFFSKAWIGNLNLLFNRGYNFSPERPYALIEPLKQGKVTDIIVSGDLTTTSSPTEFQLAEQFIDKLKEEGFQVYLIPGNHDHYTKRAHRRQRFYKHFPSKHSSDLPYNLADHGVTAKKLTLGWWLVLMDTTLATPLKSSNGYFSEKTEASLKKLLQDIPPQDKVLLVNHFPFFQHDKPNRWLKRGTVLEELLQNQPKVQLFLHGHTHRRCVADLRENGLPIILDSGSTAYCNGSWNLLDIEKDACKLQVFSWEDANWSHLETHNFRWKSE</sequence>
<dbReference type="SUPFAM" id="SSF56300">
    <property type="entry name" value="Metallo-dependent phosphatases"/>
    <property type="match status" value="1"/>
</dbReference>
<dbReference type="STRING" id="331113.SNE_A05800"/>
<dbReference type="GO" id="GO:0016787">
    <property type="term" value="F:hydrolase activity"/>
    <property type="evidence" value="ECO:0007669"/>
    <property type="project" value="UniProtKB-KW"/>
</dbReference>
<dbReference type="Proteomes" id="UP000000496">
    <property type="component" value="Chromosome gsn.131"/>
</dbReference>
<dbReference type="AlphaFoldDB" id="F8L4Q8"/>
<dbReference type="OrthoDB" id="9794568at2"/>
<dbReference type="eggNOG" id="COG1409">
    <property type="taxonomic scope" value="Bacteria"/>
</dbReference>
<protein>
    <recommendedName>
        <fullName evidence="5">Calcineurin-like phosphoesterase domain-containing protein</fullName>
    </recommendedName>
</protein>
<gene>
    <name evidence="6" type="ordered locus">SNE_A05800</name>
</gene>
<dbReference type="PANTHER" id="PTHR42988">
    <property type="entry name" value="PHOSPHOHYDROLASE"/>
    <property type="match status" value="1"/>
</dbReference>
<keyword evidence="7" id="KW-1185">Reference proteome</keyword>
<evidence type="ECO:0000259" key="5">
    <source>
        <dbReference type="Pfam" id="PF00149"/>
    </source>
</evidence>
<dbReference type="InterPro" id="IPR050884">
    <property type="entry name" value="CNP_phosphodiesterase-III"/>
</dbReference>
<dbReference type="KEGG" id="sng:SNE_A05800"/>